<dbReference type="EMBL" id="CABIJS010000166">
    <property type="protein sequence ID" value="VUZ45366.1"/>
    <property type="molecule type" value="Genomic_DNA"/>
</dbReference>
<name>A0A564YDS3_HYMDI</name>
<gene>
    <name evidence="2" type="ORF">WMSIL1_LOCUS5327</name>
</gene>
<evidence type="ECO:0000259" key="1">
    <source>
        <dbReference type="Pfam" id="PF23055"/>
    </source>
</evidence>
<dbReference type="Pfam" id="PF23055">
    <property type="entry name" value="DUF7041"/>
    <property type="match status" value="1"/>
</dbReference>
<feature type="domain" description="DUF7041" evidence="1">
    <location>
        <begin position="21"/>
        <end position="89"/>
    </location>
</feature>
<evidence type="ECO:0000313" key="3">
    <source>
        <dbReference type="Proteomes" id="UP000321570"/>
    </source>
</evidence>
<dbReference type="InterPro" id="IPR055469">
    <property type="entry name" value="DUF7041"/>
</dbReference>
<accession>A0A564YDS3</accession>
<keyword evidence="3" id="KW-1185">Reference proteome</keyword>
<organism evidence="2 3">
    <name type="scientific">Hymenolepis diminuta</name>
    <name type="common">Rat tapeworm</name>
    <dbReference type="NCBI Taxonomy" id="6216"/>
    <lineage>
        <taxon>Eukaryota</taxon>
        <taxon>Metazoa</taxon>
        <taxon>Spiralia</taxon>
        <taxon>Lophotrochozoa</taxon>
        <taxon>Platyhelminthes</taxon>
        <taxon>Cestoda</taxon>
        <taxon>Eucestoda</taxon>
        <taxon>Cyclophyllidea</taxon>
        <taxon>Hymenolepididae</taxon>
        <taxon>Hymenolepis</taxon>
    </lineage>
</organism>
<evidence type="ECO:0000313" key="2">
    <source>
        <dbReference type="EMBL" id="VUZ45366.1"/>
    </source>
</evidence>
<reference evidence="2 3" key="1">
    <citation type="submission" date="2019-07" db="EMBL/GenBank/DDBJ databases">
        <authorList>
            <person name="Jastrzebski P J."/>
            <person name="Paukszto L."/>
            <person name="Jastrzebski P J."/>
        </authorList>
    </citation>
    <scope>NUCLEOTIDE SEQUENCE [LARGE SCALE GENOMIC DNA]</scope>
    <source>
        <strain evidence="2 3">WMS-il1</strain>
    </source>
</reference>
<dbReference type="Proteomes" id="UP000321570">
    <property type="component" value="Unassembled WGS sequence"/>
</dbReference>
<sequence>VSQINPATLRKFLPEHASGVFVVLKFHFKNNNIRSQINKFHILNETNPASFIVQFANIIQQPSSNPYGDFKAAILKHTQSFVAERVQKLPQQKYVGDMGPIALLTRMKLLAPGESFDRAF</sequence>
<proteinExistence type="predicted"/>
<protein>
    <recommendedName>
        <fullName evidence="1">DUF7041 domain-containing protein</fullName>
    </recommendedName>
</protein>
<feature type="non-terminal residue" evidence="2">
    <location>
        <position position="1"/>
    </location>
</feature>
<dbReference type="AlphaFoldDB" id="A0A564YDS3"/>